<reference evidence="3 4" key="1">
    <citation type="submission" date="2024-11" db="EMBL/GenBank/DDBJ databases">
        <title>Adaptive evolution of stress response genes in parasites aligns with host niche diversity.</title>
        <authorList>
            <person name="Hahn C."/>
            <person name="Resl P."/>
        </authorList>
    </citation>
    <scope>NUCLEOTIDE SEQUENCE [LARGE SCALE GENOMIC DNA]</scope>
    <source>
        <strain evidence="3">EGGRZ-B1_66</strain>
        <tissue evidence="3">Body</tissue>
    </source>
</reference>
<evidence type="ECO:0000256" key="2">
    <source>
        <dbReference type="SAM" id="SignalP"/>
    </source>
</evidence>
<dbReference type="EMBL" id="JBJKFK010006084">
    <property type="protein sequence ID" value="KAL3307987.1"/>
    <property type="molecule type" value="Genomic_DNA"/>
</dbReference>
<keyword evidence="2" id="KW-0732">Signal</keyword>
<feature type="chain" id="PRO_5044800456" evidence="2">
    <location>
        <begin position="17"/>
        <end position="335"/>
    </location>
</feature>
<evidence type="ECO:0000313" key="3">
    <source>
        <dbReference type="EMBL" id="KAL3307987.1"/>
    </source>
</evidence>
<feature type="transmembrane region" description="Helical" evidence="1">
    <location>
        <begin position="288"/>
        <end position="311"/>
    </location>
</feature>
<evidence type="ECO:0000256" key="1">
    <source>
        <dbReference type="SAM" id="Phobius"/>
    </source>
</evidence>
<name>A0ABD2PM94_9PLAT</name>
<accession>A0ABD2PM94</accession>
<protein>
    <submittedName>
        <fullName evidence="3">Uncharacterized protein</fullName>
    </submittedName>
</protein>
<sequence length="335" mass="37303">MSSLLLFLALVSSAVSADICSEDNFSLLKECSAIGYEADTNLDINVLRSMTLLNEHVKRITTYCDRMHFCVKYTQMHSHVSLSDVMASWKNTISRNKICINLPCYEKLLAAYSCLRPVPTTVLQVVKMLCGLSGFTVNEKNGDVGENTEPINLICLSSALALAQYAAAEGHRANSSMRDAQLGLHPEQCGQHTCPGPDCPETCLENARKYACLHLRCQDRAEAVDAFFAWMMGENQVFLSSIKPSSIESCALELPLVPKSSESELDSFSANQDYDETRIEFLKRSHHIALAVVGICAIVGVLISVFVCLFYRRTADLFVHKRRHDYLRMSEVPKT</sequence>
<comment type="caution">
    <text evidence="3">The sequence shown here is derived from an EMBL/GenBank/DDBJ whole genome shotgun (WGS) entry which is preliminary data.</text>
</comment>
<keyword evidence="1" id="KW-0472">Membrane</keyword>
<keyword evidence="1" id="KW-0812">Transmembrane</keyword>
<keyword evidence="4" id="KW-1185">Reference proteome</keyword>
<dbReference type="AlphaFoldDB" id="A0ABD2PM94"/>
<dbReference type="Proteomes" id="UP001626550">
    <property type="component" value="Unassembled WGS sequence"/>
</dbReference>
<gene>
    <name evidence="3" type="ORF">Ciccas_013488</name>
</gene>
<feature type="signal peptide" evidence="2">
    <location>
        <begin position="1"/>
        <end position="16"/>
    </location>
</feature>
<keyword evidence="1" id="KW-1133">Transmembrane helix</keyword>
<proteinExistence type="predicted"/>
<evidence type="ECO:0000313" key="4">
    <source>
        <dbReference type="Proteomes" id="UP001626550"/>
    </source>
</evidence>
<organism evidence="3 4">
    <name type="scientific">Cichlidogyrus casuarinus</name>
    <dbReference type="NCBI Taxonomy" id="1844966"/>
    <lineage>
        <taxon>Eukaryota</taxon>
        <taxon>Metazoa</taxon>
        <taxon>Spiralia</taxon>
        <taxon>Lophotrochozoa</taxon>
        <taxon>Platyhelminthes</taxon>
        <taxon>Monogenea</taxon>
        <taxon>Monopisthocotylea</taxon>
        <taxon>Dactylogyridea</taxon>
        <taxon>Ancyrocephalidae</taxon>
        <taxon>Cichlidogyrus</taxon>
    </lineage>
</organism>